<gene>
    <name evidence="2" type="ORF">CDV31_013406</name>
</gene>
<dbReference type="PANTHER" id="PTHR24148">
    <property type="entry name" value="ANKYRIN REPEAT DOMAIN-CONTAINING PROTEIN 39 HOMOLOG-RELATED"/>
    <property type="match status" value="1"/>
</dbReference>
<dbReference type="Pfam" id="PF26639">
    <property type="entry name" value="Het-6_barrel"/>
    <property type="match status" value="1"/>
</dbReference>
<protein>
    <recommendedName>
        <fullName evidence="1">Heterokaryon incompatibility domain-containing protein</fullName>
    </recommendedName>
</protein>
<comment type="caution">
    <text evidence="2">The sequence shown here is derived from an EMBL/GenBank/DDBJ whole genome shotgun (WGS) entry which is preliminary data.</text>
</comment>
<dbReference type="AlphaFoldDB" id="A0A428T3M5"/>
<dbReference type="InterPro" id="IPR010730">
    <property type="entry name" value="HET"/>
</dbReference>
<reference evidence="2 3" key="1">
    <citation type="submission" date="2017-06" db="EMBL/GenBank/DDBJ databases">
        <title>Cmopartive genomic analysis of Ambrosia Fusariam Clade fungi.</title>
        <authorList>
            <person name="Stajich J.E."/>
            <person name="Carrillo J."/>
            <person name="Kijimoto T."/>
            <person name="Eskalen A."/>
            <person name="O'Donnell K."/>
            <person name="Kasson M."/>
        </authorList>
    </citation>
    <scope>NUCLEOTIDE SEQUENCE [LARGE SCALE GENOMIC DNA]</scope>
    <source>
        <strain evidence="2 3">NRRL 20438</strain>
    </source>
</reference>
<proteinExistence type="predicted"/>
<sequence length="702" mass="79402">MAGSTDPTKAVPNLYHPLDADKQELRLLEICPSKDSDSPIQVKIFPRRFGDVRGQFIPFSYVWGDPTDTETIIIIINGISRKVTKNLALFLRQVRVLLPEILANISWEKPALFWADAICINQDDTEERNHQVQLMGSIYSSTPMVLAWLGLAEDSHLAASLINTFAVWLDTCDKKNPKPANSGDYDLNCDDWMERHPEFWSLSGDVERMNPYWEAIKTLLLSPYWERTWIFQEITLPADTLLMYGSTLIRLSSLPALGLWMVKFLNKSASDFPFLDQASYQDLFMTVQFATNAVGFSIKSTLLIGQRLTIQERPTLVLVSDLADLRASDPRDKIFSLLGVMDTHLTADYSKPVAQVYCEFVSAWIYEVQNLNFLLEAYRMPYVKGSKEQPGLPSWVPDWGAISSALNEDLNMTYGSPLGHSFLQLGLRASAHLPLDPAHIGQSSRILTATGVVCDQVQEVYPTWIDSEGDFIIGTSFFDLLQRFMDSCKLERHGRSRRHIFQILFRTSLQDTALVDNSVRLLHSDGTRLHMWGICFLLFLVRCHADRCNPSSLHHGGLAATFLTRLGIPHGPDFSRFWREEIFGDVKWGEPDVAHWQDAEAAFQWAWENHMAELESIRVQSLFSLGSTAKFLTQRNYMGVTSSAEVGDKVVVLAGCDAPVLLRPKDGHYEHIGPCFVLGLMDGEAKDMVDRGEAKIERFEIH</sequence>
<dbReference type="Pfam" id="PF06985">
    <property type="entry name" value="HET"/>
    <property type="match status" value="1"/>
</dbReference>
<evidence type="ECO:0000313" key="3">
    <source>
        <dbReference type="Proteomes" id="UP000288429"/>
    </source>
</evidence>
<evidence type="ECO:0000259" key="1">
    <source>
        <dbReference type="Pfam" id="PF06985"/>
    </source>
</evidence>
<name>A0A428T3M5_9HYPO</name>
<accession>A0A428T3M5</accession>
<evidence type="ECO:0000313" key="2">
    <source>
        <dbReference type="EMBL" id="RSL96633.1"/>
    </source>
</evidence>
<dbReference type="PANTHER" id="PTHR24148:SF82">
    <property type="entry name" value="HETEROKARYON INCOMPATIBILITY DOMAIN-CONTAINING PROTEIN"/>
    <property type="match status" value="1"/>
</dbReference>
<dbReference type="InterPro" id="IPR052895">
    <property type="entry name" value="HetReg/Transcr_Mod"/>
</dbReference>
<feature type="domain" description="Heterokaryon incompatibility" evidence="1">
    <location>
        <begin position="59"/>
        <end position="233"/>
    </location>
</feature>
<organism evidence="2 3">
    <name type="scientific">Fusarium ambrosium</name>
    <dbReference type="NCBI Taxonomy" id="131363"/>
    <lineage>
        <taxon>Eukaryota</taxon>
        <taxon>Fungi</taxon>
        <taxon>Dikarya</taxon>
        <taxon>Ascomycota</taxon>
        <taxon>Pezizomycotina</taxon>
        <taxon>Sordariomycetes</taxon>
        <taxon>Hypocreomycetidae</taxon>
        <taxon>Hypocreales</taxon>
        <taxon>Nectriaceae</taxon>
        <taxon>Fusarium</taxon>
        <taxon>Fusarium solani species complex</taxon>
    </lineage>
</organism>
<keyword evidence="3" id="KW-1185">Reference proteome</keyword>
<dbReference type="Proteomes" id="UP000288429">
    <property type="component" value="Unassembled WGS sequence"/>
</dbReference>
<dbReference type="EMBL" id="NIZV01000272">
    <property type="protein sequence ID" value="RSL96633.1"/>
    <property type="molecule type" value="Genomic_DNA"/>
</dbReference>